<evidence type="ECO:0000256" key="6">
    <source>
        <dbReference type="ARBA" id="ARBA00023163"/>
    </source>
</evidence>
<protein>
    <recommendedName>
        <fullName evidence="9">WD repeat-containing protein 75 second beta-propeller domain-containing protein</fullName>
    </recommendedName>
</protein>
<accession>A0ABN9L407</accession>
<evidence type="ECO:0000313" key="11">
    <source>
        <dbReference type="Proteomes" id="UP001176940"/>
    </source>
</evidence>
<dbReference type="InterPro" id="IPR001680">
    <property type="entry name" value="WD40_rpt"/>
</dbReference>
<keyword evidence="6" id="KW-0804">Transcription</keyword>
<feature type="region of interest" description="Disordered" evidence="8">
    <location>
        <begin position="930"/>
        <end position="951"/>
    </location>
</feature>
<name>A0ABN9L407_9NEOB</name>
<keyword evidence="7" id="KW-0539">Nucleus</keyword>
<dbReference type="SMART" id="SM00320">
    <property type="entry name" value="WD40"/>
    <property type="match status" value="6"/>
</dbReference>
<organism evidence="10 11">
    <name type="scientific">Ranitomeya imitator</name>
    <name type="common">mimic poison frog</name>
    <dbReference type="NCBI Taxonomy" id="111125"/>
    <lineage>
        <taxon>Eukaryota</taxon>
        <taxon>Metazoa</taxon>
        <taxon>Chordata</taxon>
        <taxon>Craniata</taxon>
        <taxon>Vertebrata</taxon>
        <taxon>Euteleostomi</taxon>
        <taxon>Amphibia</taxon>
        <taxon>Batrachia</taxon>
        <taxon>Anura</taxon>
        <taxon>Neobatrachia</taxon>
        <taxon>Hyloidea</taxon>
        <taxon>Dendrobatidae</taxon>
        <taxon>Dendrobatinae</taxon>
        <taxon>Ranitomeya</taxon>
    </lineage>
</organism>
<proteinExistence type="predicted"/>
<dbReference type="InterPro" id="IPR015943">
    <property type="entry name" value="WD40/YVTN_repeat-like_dom_sf"/>
</dbReference>
<feature type="region of interest" description="Disordered" evidence="8">
    <location>
        <begin position="1"/>
        <end position="71"/>
    </location>
</feature>
<feature type="compositionally biased region" description="Acidic residues" evidence="8">
    <location>
        <begin position="932"/>
        <end position="951"/>
    </location>
</feature>
<dbReference type="SUPFAM" id="SSF50978">
    <property type="entry name" value="WD40 repeat-like"/>
    <property type="match status" value="2"/>
</dbReference>
<reference evidence="10" key="1">
    <citation type="submission" date="2023-07" db="EMBL/GenBank/DDBJ databases">
        <authorList>
            <person name="Stuckert A."/>
        </authorList>
    </citation>
    <scope>NUCLEOTIDE SEQUENCE</scope>
</reference>
<keyword evidence="3" id="KW-0698">rRNA processing</keyword>
<comment type="caution">
    <text evidence="10">The sequence shown here is derived from an EMBL/GenBank/DDBJ whole genome shotgun (WGS) entry which is preliminary data.</text>
</comment>
<evidence type="ECO:0000256" key="3">
    <source>
        <dbReference type="ARBA" id="ARBA00022552"/>
    </source>
</evidence>
<dbReference type="InterPro" id="IPR057644">
    <property type="entry name" value="Beta-prop_WDR75_2nd"/>
</dbReference>
<evidence type="ECO:0000256" key="1">
    <source>
        <dbReference type="ARBA" id="ARBA00004604"/>
    </source>
</evidence>
<keyword evidence="2" id="KW-0690">Ribosome biogenesis</keyword>
<dbReference type="PANTHER" id="PTHR44215">
    <property type="entry name" value="WD REPEAT-CONTAINING PROTEIN 75"/>
    <property type="match status" value="1"/>
</dbReference>
<feature type="region of interest" description="Disordered" evidence="8">
    <location>
        <begin position="118"/>
        <end position="165"/>
    </location>
</feature>
<dbReference type="Gene3D" id="2.130.10.10">
    <property type="entry name" value="YVTN repeat-like/Quinoprotein amine dehydrogenase"/>
    <property type="match status" value="2"/>
</dbReference>
<keyword evidence="5" id="KW-0677">Repeat</keyword>
<comment type="subcellular location">
    <subcellularLocation>
        <location evidence="1">Nucleus</location>
        <location evidence="1">Nucleolus</location>
    </subcellularLocation>
</comment>
<feature type="domain" description="WD repeat-containing protein 75 second beta-propeller" evidence="9">
    <location>
        <begin position="507"/>
        <end position="827"/>
    </location>
</feature>
<evidence type="ECO:0000259" key="9">
    <source>
        <dbReference type="Pfam" id="PF23769"/>
    </source>
</evidence>
<dbReference type="InterPro" id="IPR053826">
    <property type="entry name" value="WDR75"/>
</dbReference>
<feature type="compositionally biased region" description="Pro residues" evidence="8">
    <location>
        <begin position="46"/>
        <end position="59"/>
    </location>
</feature>
<evidence type="ECO:0000256" key="2">
    <source>
        <dbReference type="ARBA" id="ARBA00022517"/>
    </source>
</evidence>
<keyword evidence="11" id="KW-1185">Reference proteome</keyword>
<keyword evidence="4" id="KW-0853">WD repeat</keyword>
<dbReference type="Proteomes" id="UP001176940">
    <property type="component" value="Unassembled WGS sequence"/>
</dbReference>
<evidence type="ECO:0000256" key="4">
    <source>
        <dbReference type="ARBA" id="ARBA00022574"/>
    </source>
</evidence>
<feature type="compositionally biased region" description="Low complexity" evidence="8">
    <location>
        <begin position="24"/>
        <end position="45"/>
    </location>
</feature>
<dbReference type="EMBL" id="CAUEEQ010007190">
    <property type="protein sequence ID" value="CAJ0930744.1"/>
    <property type="molecule type" value="Genomic_DNA"/>
</dbReference>
<evidence type="ECO:0000256" key="8">
    <source>
        <dbReference type="SAM" id="MobiDB-lite"/>
    </source>
</evidence>
<evidence type="ECO:0000313" key="10">
    <source>
        <dbReference type="EMBL" id="CAJ0930744.1"/>
    </source>
</evidence>
<dbReference type="InterPro" id="IPR036322">
    <property type="entry name" value="WD40_repeat_dom_sf"/>
</dbReference>
<evidence type="ECO:0000256" key="5">
    <source>
        <dbReference type="ARBA" id="ARBA00022737"/>
    </source>
</evidence>
<dbReference type="Pfam" id="PF23869">
    <property type="entry name" value="Beta-prop_WDR75_1st"/>
    <property type="match status" value="1"/>
</dbReference>
<sequence length="995" mass="111357">MEDSDPQELQPRQQHHKKTDPKSARSGSSSRSTQRSRSAAKTSSPPREPSIPDPGPPPEPGKKKLEKRKNKSCLPICDKALPVAWDKKLCKSCIQRVLCEETPDFASELKNIIRSEVQNAVSSSKKGKDKVKETVQSHSVRSSSDDADSDDSDSSLSSSEEDSGRHCFPLEEVDALGPRKGFRASKGTLARWIKEAIVLAYSSSGNEIPDGAAIFLKQRCELGFRKMATAISICALAASRGHFPEAPGSRTLHLRTRSIRKMAVPTDNQGNSTDRALFRLLRMREPLRQRREDKQELMSVKLPKTTEQECDAKERTSLFTDVSQSPKSTAVGRNGEYIVTVKGLFLFVYYFKNKKIFRFPLSATSKKGANNTFTVVTCHPFDDCIATGHKDGKIRLWRNFHHKQDYTYSSLHWHHDSVADLVFSAQGTILFSGGVESVLVQWSYSLEHKKEFLPRLGAAIEHITISPDGSLLCTSHVDNKITIIDANLKVKGIVQGLVKGNDVKTGLIFDPRSKTLVLNGKPGHLQFYSLHDDKQLYNLDIVQQEFVNQAGLQHIDLVKAAFNAKGNWLATIEEFKRKGAEQLEVQMKFWEYNNKLQSFVLNTTIDSPHENQVTSLTFQCGYVSEEDAPTLVTTGADGIFKVWVLQDNSDIYRKSTGWSCEFLGSYHGFPASACSFSADGSLLAVSFEDIVTIWDSGSWGLQHTFCQPPGKIRSLCFGRMGSSKYLLASTDNGFINCWDLLTCSLTWKAQLNAGVLQPDALSEYIAAFSSVSGSSAMFIFNPADPLPFMCMPISWAVFVPRDLPEVFHSNNQKWLSKSQLYFLTEKQDLMTFSTKTPEKKLIPLGKQLAPEESLPFTPFFMLEKKRQQKQMESTVDIQLEKSASVGCKTRENVAVRELLHTPAHVLPPAAILCSLFVDSLLISQHHKCTEQDNTDIDMDSEKADDDSDEDLHEAPKSLDLILNTCSDANPLRLQKSEEKELRRIKKRDFSWVSVL</sequence>
<evidence type="ECO:0000256" key="7">
    <source>
        <dbReference type="ARBA" id="ARBA00023242"/>
    </source>
</evidence>
<dbReference type="PANTHER" id="PTHR44215:SF1">
    <property type="entry name" value="WD REPEAT-CONTAINING PROTEIN 75"/>
    <property type="match status" value="1"/>
</dbReference>
<dbReference type="Pfam" id="PF23769">
    <property type="entry name" value="Beta-prop_WDR75_2nd"/>
    <property type="match status" value="1"/>
</dbReference>
<gene>
    <name evidence="10" type="ORF">RIMI_LOCUS4462327</name>
</gene>